<dbReference type="InterPro" id="IPR017441">
    <property type="entry name" value="Protein_kinase_ATP_BS"/>
</dbReference>
<dbReference type="RefSeq" id="XP_039143217.1">
    <property type="nucleotide sequence ID" value="XM_039287283.1"/>
</dbReference>
<evidence type="ECO:0000256" key="6">
    <source>
        <dbReference type="ARBA" id="ARBA00022692"/>
    </source>
</evidence>
<feature type="domain" description="Protein kinase" evidence="17">
    <location>
        <begin position="458"/>
        <end position="738"/>
    </location>
</feature>
<sequence length="808" mass="87827">MADELGIVLETVNDEYSSFLFYDNEERREQWKNKEVDFVVYHLPWMKLKFQCVLRVSRTIKSGSLSKFEFSLLPTRFEMLDPVTPPSPSSLSSAPPPDSTNTMPPLSNSESLPPPLPSPALYSNGSSLPLANHSQPSPPTPVEQSPSFPPPQQSVPSPLSKSNSHTPASPSSLTPPTSPVSNGLLSPPPPPLPSPPPVVNNNSPSTPSNSYSFYEPSSLSPPPPSPSPPPLVAILSPPNVTPPPPPLPPSEFPTSPSSEYSPFLVPVQPGSPTIPVAPASSSTSNNSNPLTSTNSTQTMPSKPSPASISNGQQLNGIQSVNPPKESSSSSVRPTPTRVSSEAGLYVGTQVIIGLSVSALVIILLLVGVFVAIKKRKSRTHAISNQYRPPDGFYNIHGNKDQLVVCRDPYFIPPLTCPGAPGYLNEDYHGHAYVAALTNPAVSKTWFTFEEMLEITNSFSPDNLIGEGGFGCVYKGWLSDGRCVAVKQLKTGSGQGEREFRAEVEIISRVHHLHLVSLVGYCIAEYHRLLVYEYVPNNTLEHHLHGKGLPVVDWLKRVRIAIGSARGLAYLHEDCHPRIIHRDIKSANILLDEAFEAQVADFGLARLSNDTASHVSTRVVGTFGYMAPEYALSGKLTDRSDVYSFGVVLLELITGRKPVDSSQPLGEESLVEWARPQLINALETGNCEQLVDPRLEGNFSKNEMFNMIEVAAACVRHSAPKRPRMAQVVRAMDNDGQMFDLTNGAKFGQSTVYNSEQYSVDIQQFRLMAFGSGKCSSQNGSSRDHENWSSDHSDDSRDSSKPLNLQNSA</sequence>
<evidence type="ECO:0000256" key="14">
    <source>
        <dbReference type="PROSITE-ProRule" id="PRU10141"/>
    </source>
</evidence>
<feature type="compositionally biased region" description="Pro residues" evidence="15">
    <location>
        <begin position="186"/>
        <end position="198"/>
    </location>
</feature>
<feature type="compositionally biased region" description="Low complexity" evidence="15">
    <location>
        <begin position="326"/>
        <end position="339"/>
    </location>
</feature>
<keyword evidence="6 16" id="KW-0812">Transmembrane</keyword>
<feature type="compositionally biased region" description="Pro residues" evidence="15">
    <location>
        <begin position="239"/>
        <end position="251"/>
    </location>
</feature>
<feature type="compositionally biased region" description="Pro residues" evidence="15">
    <location>
        <begin position="83"/>
        <end position="98"/>
    </location>
</feature>
<feature type="region of interest" description="Disordered" evidence="15">
    <location>
        <begin position="81"/>
        <end position="339"/>
    </location>
</feature>
<dbReference type="AlphaFoldDB" id="A0AB40CXM8"/>
<feature type="compositionally biased region" description="Pro residues" evidence="15">
    <location>
        <begin position="136"/>
        <end position="153"/>
    </location>
</feature>
<dbReference type="InterPro" id="IPR008271">
    <property type="entry name" value="Ser/Thr_kinase_AS"/>
</dbReference>
<organism evidence="18 19">
    <name type="scientific">Dioscorea cayennensis subsp. rotundata</name>
    <name type="common">White Guinea yam</name>
    <name type="synonym">Dioscorea rotundata</name>
    <dbReference type="NCBI Taxonomy" id="55577"/>
    <lineage>
        <taxon>Eukaryota</taxon>
        <taxon>Viridiplantae</taxon>
        <taxon>Streptophyta</taxon>
        <taxon>Embryophyta</taxon>
        <taxon>Tracheophyta</taxon>
        <taxon>Spermatophyta</taxon>
        <taxon>Magnoliopsida</taxon>
        <taxon>Liliopsida</taxon>
        <taxon>Dioscoreales</taxon>
        <taxon>Dioscoreaceae</taxon>
        <taxon>Dioscorea</taxon>
    </lineage>
</organism>
<dbReference type="Gene3D" id="1.10.510.10">
    <property type="entry name" value="Transferase(Phosphotransferase) domain 1"/>
    <property type="match status" value="1"/>
</dbReference>
<feature type="binding site" evidence="14">
    <location>
        <position position="486"/>
    </location>
    <ligand>
        <name>ATP</name>
        <dbReference type="ChEBI" id="CHEBI:30616"/>
    </ligand>
</feature>
<dbReference type="GO" id="GO:0005524">
    <property type="term" value="F:ATP binding"/>
    <property type="evidence" value="ECO:0007669"/>
    <property type="project" value="UniProtKB-UniRule"/>
</dbReference>
<feature type="compositionally biased region" description="Low complexity" evidence="15">
    <location>
        <begin position="280"/>
        <end position="296"/>
    </location>
</feature>
<dbReference type="GeneID" id="120280438"/>
<proteinExistence type="predicted"/>
<evidence type="ECO:0000256" key="9">
    <source>
        <dbReference type="ARBA" id="ARBA00022840"/>
    </source>
</evidence>
<feature type="transmembrane region" description="Helical" evidence="16">
    <location>
        <begin position="350"/>
        <end position="372"/>
    </location>
</feature>
<dbReference type="FunFam" id="1.10.510.10:FF:000173">
    <property type="entry name" value="proline-rich receptor-like protein kinase PERK8"/>
    <property type="match status" value="1"/>
</dbReference>
<evidence type="ECO:0000256" key="3">
    <source>
        <dbReference type="ARBA" id="ARBA00022475"/>
    </source>
</evidence>
<dbReference type="FunFam" id="3.30.200.20:FF:000212">
    <property type="entry name" value="Proline-rich receptor-like protein kinase PERK8"/>
    <property type="match status" value="1"/>
</dbReference>
<evidence type="ECO:0000256" key="2">
    <source>
        <dbReference type="ARBA" id="ARBA00012513"/>
    </source>
</evidence>
<dbReference type="PROSITE" id="PS00107">
    <property type="entry name" value="PROTEIN_KINASE_ATP"/>
    <property type="match status" value="1"/>
</dbReference>
<feature type="compositionally biased region" description="Basic and acidic residues" evidence="15">
    <location>
        <begin position="781"/>
        <end position="799"/>
    </location>
</feature>
<keyword evidence="11 16" id="KW-0472">Membrane</keyword>
<protein>
    <recommendedName>
        <fullName evidence="2">non-specific serine/threonine protein kinase</fullName>
        <ecNumber evidence="2">2.7.11.1</ecNumber>
    </recommendedName>
</protein>
<evidence type="ECO:0000256" key="15">
    <source>
        <dbReference type="SAM" id="MobiDB-lite"/>
    </source>
</evidence>
<accession>A0AB40CXM8</accession>
<evidence type="ECO:0000256" key="8">
    <source>
        <dbReference type="ARBA" id="ARBA00022777"/>
    </source>
</evidence>
<dbReference type="InterPro" id="IPR011009">
    <property type="entry name" value="Kinase-like_dom_sf"/>
</dbReference>
<dbReference type="InterPro" id="IPR047117">
    <property type="entry name" value="PERK1-13-like"/>
</dbReference>
<feature type="compositionally biased region" description="Low complexity" evidence="15">
    <location>
        <begin position="199"/>
        <end position="218"/>
    </location>
</feature>
<name>A0AB40CXM8_DIOCR</name>
<feature type="compositionally biased region" description="Pro residues" evidence="15">
    <location>
        <begin position="219"/>
        <end position="231"/>
    </location>
</feature>
<dbReference type="PROSITE" id="PS50011">
    <property type="entry name" value="PROTEIN_KINASE_DOM"/>
    <property type="match status" value="1"/>
</dbReference>
<evidence type="ECO:0000256" key="12">
    <source>
        <dbReference type="ARBA" id="ARBA00047899"/>
    </source>
</evidence>
<keyword evidence="5" id="KW-0808">Transferase</keyword>
<keyword evidence="8" id="KW-0418">Kinase</keyword>
<feature type="compositionally biased region" description="Polar residues" evidence="15">
    <location>
        <begin position="297"/>
        <end position="325"/>
    </location>
</feature>
<comment type="subcellular location">
    <subcellularLocation>
        <location evidence="1">Cell membrane</location>
        <topology evidence="1">Single-pass membrane protein</topology>
    </subcellularLocation>
</comment>
<dbReference type="GO" id="GO:0004674">
    <property type="term" value="F:protein serine/threonine kinase activity"/>
    <property type="evidence" value="ECO:0007669"/>
    <property type="project" value="UniProtKB-KW"/>
</dbReference>
<comment type="catalytic activity">
    <reaction evidence="12">
        <text>L-threonyl-[protein] + ATP = O-phospho-L-threonyl-[protein] + ADP + H(+)</text>
        <dbReference type="Rhea" id="RHEA:46608"/>
        <dbReference type="Rhea" id="RHEA-COMP:11060"/>
        <dbReference type="Rhea" id="RHEA-COMP:11605"/>
        <dbReference type="ChEBI" id="CHEBI:15378"/>
        <dbReference type="ChEBI" id="CHEBI:30013"/>
        <dbReference type="ChEBI" id="CHEBI:30616"/>
        <dbReference type="ChEBI" id="CHEBI:61977"/>
        <dbReference type="ChEBI" id="CHEBI:456216"/>
        <dbReference type="EC" id="2.7.11.1"/>
    </reaction>
</comment>
<dbReference type="Gene3D" id="3.30.200.20">
    <property type="entry name" value="Phosphorylase Kinase, domain 1"/>
    <property type="match status" value="1"/>
</dbReference>
<dbReference type="SUPFAM" id="SSF56112">
    <property type="entry name" value="Protein kinase-like (PK-like)"/>
    <property type="match status" value="1"/>
</dbReference>
<keyword evidence="9 14" id="KW-0067">ATP-binding</keyword>
<comment type="catalytic activity">
    <reaction evidence="13">
        <text>L-seryl-[protein] + ATP = O-phospho-L-seryl-[protein] + ADP + H(+)</text>
        <dbReference type="Rhea" id="RHEA:17989"/>
        <dbReference type="Rhea" id="RHEA-COMP:9863"/>
        <dbReference type="Rhea" id="RHEA-COMP:11604"/>
        <dbReference type="ChEBI" id="CHEBI:15378"/>
        <dbReference type="ChEBI" id="CHEBI:29999"/>
        <dbReference type="ChEBI" id="CHEBI:30616"/>
        <dbReference type="ChEBI" id="CHEBI:83421"/>
        <dbReference type="ChEBI" id="CHEBI:456216"/>
        <dbReference type="EC" id="2.7.11.1"/>
    </reaction>
</comment>
<keyword evidence="7 14" id="KW-0547">Nucleotide-binding</keyword>
<feature type="region of interest" description="Disordered" evidence="15">
    <location>
        <begin position="775"/>
        <end position="808"/>
    </location>
</feature>
<dbReference type="InterPro" id="IPR001245">
    <property type="entry name" value="Ser-Thr/Tyr_kinase_cat_dom"/>
</dbReference>
<dbReference type="InterPro" id="IPR000719">
    <property type="entry name" value="Prot_kinase_dom"/>
</dbReference>
<evidence type="ECO:0000259" key="17">
    <source>
        <dbReference type="PROSITE" id="PS50011"/>
    </source>
</evidence>
<feature type="compositionally biased region" description="Polar residues" evidence="15">
    <location>
        <begin position="123"/>
        <end position="135"/>
    </location>
</feature>
<keyword evidence="10 16" id="KW-1133">Transmembrane helix</keyword>
<dbReference type="PROSITE" id="PS00108">
    <property type="entry name" value="PROTEIN_KINASE_ST"/>
    <property type="match status" value="1"/>
</dbReference>
<dbReference type="EC" id="2.7.11.1" evidence="2"/>
<keyword evidence="4" id="KW-0723">Serine/threonine-protein kinase</keyword>
<dbReference type="PANTHER" id="PTHR47982:SF44">
    <property type="entry name" value="PROLINE-RICH RECEPTOR-LIKE PROTEIN KINASE PERK13-RELATED"/>
    <property type="match status" value="1"/>
</dbReference>
<evidence type="ECO:0000313" key="18">
    <source>
        <dbReference type="Proteomes" id="UP001515500"/>
    </source>
</evidence>
<feature type="compositionally biased region" description="Low complexity" evidence="15">
    <location>
        <begin position="252"/>
        <end position="263"/>
    </location>
</feature>
<feature type="compositionally biased region" description="Low complexity" evidence="15">
    <location>
        <begin position="154"/>
        <end position="185"/>
    </location>
</feature>
<evidence type="ECO:0000256" key="7">
    <source>
        <dbReference type="ARBA" id="ARBA00022741"/>
    </source>
</evidence>
<evidence type="ECO:0000256" key="4">
    <source>
        <dbReference type="ARBA" id="ARBA00022527"/>
    </source>
</evidence>
<evidence type="ECO:0000256" key="10">
    <source>
        <dbReference type="ARBA" id="ARBA00022989"/>
    </source>
</evidence>
<reference evidence="19" key="1">
    <citation type="submission" date="2025-08" db="UniProtKB">
        <authorList>
            <consortium name="RefSeq"/>
        </authorList>
    </citation>
    <scope>IDENTIFICATION</scope>
</reference>
<evidence type="ECO:0000256" key="16">
    <source>
        <dbReference type="SAM" id="Phobius"/>
    </source>
</evidence>
<evidence type="ECO:0000256" key="13">
    <source>
        <dbReference type="ARBA" id="ARBA00048679"/>
    </source>
</evidence>
<dbReference type="Proteomes" id="UP001515500">
    <property type="component" value="Chromosome 17"/>
</dbReference>
<gene>
    <name evidence="19" type="primary">LOC120280438</name>
</gene>
<dbReference type="Pfam" id="PF07714">
    <property type="entry name" value="PK_Tyr_Ser-Thr"/>
    <property type="match status" value="1"/>
</dbReference>
<evidence type="ECO:0000256" key="5">
    <source>
        <dbReference type="ARBA" id="ARBA00022679"/>
    </source>
</evidence>
<dbReference type="GO" id="GO:0005886">
    <property type="term" value="C:plasma membrane"/>
    <property type="evidence" value="ECO:0007669"/>
    <property type="project" value="UniProtKB-SubCell"/>
</dbReference>
<evidence type="ECO:0000313" key="19">
    <source>
        <dbReference type="RefSeq" id="XP_039143217.1"/>
    </source>
</evidence>
<evidence type="ECO:0000256" key="1">
    <source>
        <dbReference type="ARBA" id="ARBA00004162"/>
    </source>
</evidence>
<dbReference type="PANTHER" id="PTHR47982">
    <property type="entry name" value="PROLINE-RICH RECEPTOR-LIKE PROTEIN KINASE PERK4"/>
    <property type="match status" value="1"/>
</dbReference>
<keyword evidence="18" id="KW-1185">Reference proteome</keyword>
<dbReference type="SMART" id="SM00220">
    <property type="entry name" value="S_TKc"/>
    <property type="match status" value="1"/>
</dbReference>
<keyword evidence="3" id="KW-1003">Cell membrane</keyword>
<evidence type="ECO:0000256" key="11">
    <source>
        <dbReference type="ARBA" id="ARBA00023136"/>
    </source>
</evidence>